<dbReference type="SUPFAM" id="SSF51120">
    <property type="entry name" value="beta-Roll"/>
    <property type="match status" value="2"/>
</dbReference>
<dbReference type="SMART" id="SM00235">
    <property type="entry name" value="ZnMc"/>
    <property type="match status" value="1"/>
</dbReference>
<protein>
    <submittedName>
        <fullName evidence="7">Serralysin</fullName>
        <ecNumber evidence="7">3.4.24.40</ecNumber>
    </submittedName>
</protein>
<dbReference type="PRINTS" id="PR00313">
    <property type="entry name" value="CABNDNGRPT"/>
</dbReference>
<evidence type="ECO:0000256" key="2">
    <source>
        <dbReference type="ARBA" id="ARBA00004613"/>
    </source>
</evidence>
<dbReference type="InterPro" id="IPR011049">
    <property type="entry name" value="Serralysin-like_metalloprot_C"/>
</dbReference>
<keyword evidence="5" id="KW-0677">Repeat</keyword>
<dbReference type="InterPro" id="IPR006026">
    <property type="entry name" value="Peptidase_Metallo"/>
</dbReference>
<name>A0ABS4EFD8_9HYPH</name>
<dbReference type="EMBL" id="JAGGJV010000001">
    <property type="protein sequence ID" value="MBP1856658.1"/>
    <property type="molecule type" value="Genomic_DNA"/>
</dbReference>
<dbReference type="EC" id="3.4.24.40" evidence="7"/>
<evidence type="ECO:0000256" key="4">
    <source>
        <dbReference type="ARBA" id="ARBA00022525"/>
    </source>
</evidence>
<dbReference type="PROSITE" id="PS00330">
    <property type="entry name" value="HEMOLYSIN_CALCIUM"/>
    <property type="match status" value="4"/>
</dbReference>
<feature type="domain" description="Peptidase metallopeptidase" evidence="6">
    <location>
        <begin position="38"/>
        <end position="210"/>
    </location>
</feature>
<evidence type="ECO:0000256" key="1">
    <source>
        <dbReference type="ARBA" id="ARBA00001913"/>
    </source>
</evidence>
<sequence>MSKHITDKGAKGYSVTGINKTGKTVYETGNSIIDGVLTEGAWATTVTYAFPTTGSSYSYSEEKGNGFGAVSLAQQKTALFVMEKSYGNSANDSFSVEGFTNLGFKSGSASTSTLRFAQSNVPDTAYAYMPGGYSEAGDVWFGTEYNYRNPVAGNYAWFTMTHEIGHALGLKHGHETDGFGALPAAYDSLEYSIMTYRSYIGSDIKAVYFEEFGAPQTFMMADIAALQEMYGADFTTNSGNTVYSWTPESGKTFVDGVVAITPGGNRIFATLWDGDGKDTFNLTAYRTGVKVDLRPGKASVFDEDQLAYLGGGPNDGYARGNIFNALLYNDDTRSLIENVRGGSGNDQITGNQVTNYLRGYGGNDTLKGDAGNDVLFGGLGADALYGGSGIDAASYGGANKGVFAHLGNATFNTNEAAGDTFSSIENLNGSLYADKLYGDTGANRLTGDAGNDILSGLAGADKLYGGAGADRLTGGSDADTFLFRTLEDSTMASAGRDTIFDFSGSRGDRIDISGIDANTSLSGNQAFIYLGTAAFTGTAGELRYIKASSETTIYGDVNGDKEIDFAIHLDDAMSLQKGYFVL</sequence>
<organism evidence="7 8">
    <name type="scientific">Rhizobium herbae</name>
    <dbReference type="NCBI Taxonomy" id="508661"/>
    <lineage>
        <taxon>Bacteria</taxon>
        <taxon>Pseudomonadati</taxon>
        <taxon>Pseudomonadota</taxon>
        <taxon>Alphaproteobacteria</taxon>
        <taxon>Hyphomicrobiales</taxon>
        <taxon>Rhizobiaceae</taxon>
        <taxon>Rhizobium/Agrobacterium group</taxon>
        <taxon>Rhizobium</taxon>
    </lineage>
</organism>
<dbReference type="InterPro" id="IPR013858">
    <property type="entry name" value="Peptidase_M10B_C"/>
</dbReference>
<evidence type="ECO:0000313" key="8">
    <source>
        <dbReference type="Proteomes" id="UP000823786"/>
    </source>
</evidence>
<dbReference type="InterPro" id="IPR001343">
    <property type="entry name" value="Hemolysn_Ca-bd"/>
</dbReference>
<dbReference type="PANTHER" id="PTHR38340:SF1">
    <property type="entry name" value="S-LAYER PROTEIN"/>
    <property type="match status" value="1"/>
</dbReference>
<evidence type="ECO:0000256" key="5">
    <source>
        <dbReference type="ARBA" id="ARBA00022737"/>
    </source>
</evidence>
<dbReference type="Gene3D" id="2.150.10.10">
    <property type="entry name" value="Serralysin-like metalloprotease, C-terminal"/>
    <property type="match status" value="2"/>
</dbReference>
<keyword evidence="4" id="KW-0964">Secreted</keyword>
<comment type="cofactor">
    <cofactor evidence="1">
        <name>Ca(2+)</name>
        <dbReference type="ChEBI" id="CHEBI:29108"/>
    </cofactor>
</comment>
<dbReference type="InterPro" id="IPR024079">
    <property type="entry name" value="MetalloPept_cat_dom_sf"/>
</dbReference>
<keyword evidence="8" id="KW-1185">Reference proteome</keyword>
<comment type="similarity">
    <text evidence="3">Belongs to the peptidase M10B family.</text>
</comment>
<dbReference type="Proteomes" id="UP000823786">
    <property type="component" value="Unassembled WGS sequence"/>
</dbReference>
<evidence type="ECO:0000256" key="3">
    <source>
        <dbReference type="ARBA" id="ARBA00009490"/>
    </source>
</evidence>
<gene>
    <name evidence="7" type="ORF">J2Z75_000138</name>
</gene>
<proteinExistence type="inferred from homology"/>
<comment type="caution">
    <text evidence="7">The sequence shown here is derived from an EMBL/GenBank/DDBJ whole genome shotgun (WGS) entry which is preliminary data.</text>
</comment>
<dbReference type="PANTHER" id="PTHR38340">
    <property type="entry name" value="S-LAYER PROTEIN"/>
    <property type="match status" value="1"/>
</dbReference>
<dbReference type="InterPro" id="IPR018511">
    <property type="entry name" value="Hemolysin-typ_Ca-bd_CS"/>
</dbReference>
<evidence type="ECO:0000313" key="7">
    <source>
        <dbReference type="EMBL" id="MBP1856658.1"/>
    </source>
</evidence>
<dbReference type="InterPro" id="IPR034033">
    <property type="entry name" value="Serralysin-like"/>
</dbReference>
<dbReference type="Gene3D" id="3.40.390.10">
    <property type="entry name" value="Collagenase (Catalytic Domain)"/>
    <property type="match status" value="1"/>
</dbReference>
<reference evidence="7 8" key="1">
    <citation type="submission" date="2021-03" db="EMBL/GenBank/DDBJ databases">
        <title>Genomic Encyclopedia of Type Strains, Phase IV (KMG-IV): sequencing the most valuable type-strain genomes for metagenomic binning, comparative biology and taxonomic classification.</title>
        <authorList>
            <person name="Goeker M."/>
        </authorList>
    </citation>
    <scope>NUCLEOTIDE SEQUENCE [LARGE SCALE GENOMIC DNA]</scope>
    <source>
        <strain evidence="7 8">DSM 26427</strain>
    </source>
</reference>
<dbReference type="GO" id="GO:0016787">
    <property type="term" value="F:hydrolase activity"/>
    <property type="evidence" value="ECO:0007669"/>
    <property type="project" value="UniProtKB-KW"/>
</dbReference>
<dbReference type="Pfam" id="PF08548">
    <property type="entry name" value="Peptidase_M10_C"/>
    <property type="match status" value="2"/>
</dbReference>
<dbReference type="SUPFAM" id="SSF55486">
    <property type="entry name" value="Metalloproteases ('zincins'), catalytic domain"/>
    <property type="match status" value="1"/>
</dbReference>
<dbReference type="CDD" id="cd04277">
    <property type="entry name" value="ZnMc_serralysin_like"/>
    <property type="match status" value="1"/>
</dbReference>
<comment type="subcellular location">
    <subcellularLocation>
        <location evidence="2">Secreted</location>
    </subcellularLocation>
</comment>
<keyword evidence="7" id="KW-0378">Hydrolase</keyword>
<dbReference type="Pfam" id="PF00353">
    <property type="entry name" value="HemolysinCabind"/>
    <property type="match status" value="3"/>
</dbReference>
<accession>A0ABS4EFD8</accession>
<evidence type="ECO:0000259" key="6">
    <source>
        <dbReference type="SMART" id="SM00235"/>
    </source>
</evidence>
<dbReference type="InterPro" id="IPR050557">
    <property type="entry name" value="RTX_toxin/Mannuronan_C5-epim"/>
</dbReference>